<protein>
    <submittedName>
        <fullName evidence="1">Uncharacterized protein</fullName>
    </submittedName>
</protein>
<proteinExistence type="predicted"/>
<evidence type="ECO:0000313" key="2">
    <source>
        <dbReference type="Proteomes" id="UP001054945"/>
    </source>
</evidence>
<reference evidence="1 2" key="1">
    <citation type="submission" date="2021-06" db="EMBL/GenBank/DDBJ databases">
        <title>Caerostris extrusa draft genome.</title>
        <authorList>
            <person name="Kono N."/>
            <person name="Arakawa K."/>
        </authorList>
    </citation>
    <scope>NUCLEOTIDE SEQUENCE [LARGE SCALE GENOMIC DNA]</scope>
</reference>
<evidence type="ECO:0000313" key="1">
    <source>
        <dbReference type="EMBL" id="GIX94623.1"/>
    </source>
</evidence>
<keyword evidence="2" id="KW-1185">Reference proteome</keyword>
<dbReference type="Proteomes" id="UP001054945">
    <property type="component" value="Unassembled WGS sequence"/>
</dbReference>
<dbReference type="AlphaFoldDB" id="A0AAV4PF34"/>
<dbReference type="EMBL" id="BPLR01004397">
    <property type="protein sequence ID" value="GIX94623.1"/>
    <property type="molecule type" value="Genomic_DNA"/>
</dbReference>
<sequence length="108" mass="12212">MLKLFNKVIAAQTVPFTGLHLQMGVEEVFMGGKGNEKFCWYRAEDELWNELDRTLPGGLSLLYEVIAAQTVPFTHLHLQMGVEEVFMGGREEMRNSAGAEQKMNFGMN</sequence>
<name>A0AAV4PF34_CAEEX</name>
<gene>
    <name evidence="1" type="ORF">CEXT_773511</name>
</gene>
<comment type="caution">
    <text evidence="1">The sequence shown here is derived from an EMBL/GenBank/DDBJ whole genome shotgun (WGS) entry which is preliminary data.</text>
</comment>
<organism evidence="1 2">
    <name type="scientific">Caerostris extrusa</name>
    <name type="common">Bark spider</name>
    <name type="synonym">Caerostris bankana</name>
    <dbReference type="NCBI Taxonomy" id="172846"/>
    <lineage>
        <taxon>Eukaryota</taxon>
        <taxon>Metazoa</taxon>
        <taxon>Ecdysozoa</taxon>
        <taxon>Arthropoda</taxon>
        <taxon>Chelicerata</taxon>
        <taxon>Arachnida</taxon>
        <taxon>Araneae</taxon>
        <taxon>Araneomorphae</taxon>
        <taxon>Entelegynae</taxon>
        <taxon>Araneoidea</taxon>
        <taxon>Araneidae</taxon>
        <taxon>Caerostris</taxon>
    </lineage>
</organism>
<accession>A0AAV4PF34</accession>